<accession>A0A6P2D472</accession>
<gene>
    <name evidence="2" type="ORF">SOIL9_18310</name>
</gene>
<dbReference type="EMBL" id="LR593886">
    <property type="protein sequence ID" value="VTR95883.1"/>
    <property type="molecule type" value="Genomic_DNA"/>
</dbReference>
<dbReference type="RefSeq" id="WP_162670240.1">
    <property type="nucleotide sequence ID" value="NZ_LR593886.1"/>
</dbReference>
<feature type="transmembrane region" description="Helical" evidence="1">
    <location>
        <begin position="399"/>
        <end position="419"/>
    </location>
</feature>
<evidence type="ECO:0000313" key="2">
    <source>
        <dbReference type="EMBL" id="VTR95883.1"/>
    </source>
</evidence>
<feature type="transmembrane region" description="Helical" evidence="1">
    <location>
        <begin position="307"/>
        <end position="331"/>
    </location>
</feature>
<evidence type="ECO:0000313" key="3">
    <source>
        <dbReference type="Proteomes" id="UP000464178"/>
    </source>
</evidence>
<feature type="transmembrane region" description="Helical" evidence="1">
    <location>
        <begin position="275"/>
        <end position="295"/>
    </location>
</feature>
<feature type="transmembrane region" description="Helical" evidence="1">
    <location>
        <begin position="179"/>
        <end position="202"/>
    </location>
</feature>
<organism evidence="2 3">
    <name type="scientific">Gemmata massiliana</name>
    <dbReference type="NCBI Taxonomy" id="1210884"/>
    <lineage>
        <taxon>Bacteria</taxon>
        <taxon>Pseudomonadati</taxon>
        <taxon>Planctomycetota</taxon>
        <taxon>Planctomycetia</taxon>
        <taxon>Gemmatales</taxon>
        <taxon>Gemmataceae</taxon>
        <taxon>Gemmata</taxon>
    </lineage>
</organism>
<feature type="transmembrane region" description="Helical" evidence="1">
    <location>
        <begin position="85"/>
        <end position="102"/>
    </location>
</feature>
<keyword evidence="1" id="KW-0812">Transmembrane</keyword>
<evidence type="ECO:0000256" key="1">
    <source>
        <dbReference type="SAM" id="Phobius"/>
    </source>
</evidence>
<proteinExistence type="predicted"/>
<feature type="transmembrane region" description="Helical" evidence="1">
    <location>
        <begin position="343"/>
        <end position="360"/>
    </location>
</feature>
<name>A0A6P2D472_9BACT</name>
<keyword evidence="1" id="KW-0472">Membrane</keyword>
<reference evidence="2 3" key="1">
    <citation type="submission" date="2019-05" db="EMBL/GenBank/DDBJ databases">
        <authorList>
            <consortium name="Science for Life Laboratories"/>
        </authorList>
    </citation>
    <scope>NUCLEOTIDE SEQUENCE [LARGE SCALE GENOMIC DNA]</scope>
    <source>
        <strain evidence="2">Soil9</strain>
    </source>
</reference>
<feature type="transmembrane region" description="Helical" evidence="1">
    <location>
        <begin position="58"/>
        <end position="78"/>
    </location>
</feature>
<dbReference type="KEGG" id="gms:SOIL9_18310"/>
<feature type="transmembrane region" description="Helical" evidence="1">
    <location>
        <begin position="366"/>
        <end position="387"/>
    </location>
</feature>
<dbReference type="AlphaFoldDB" id="A0A6P2D472"/>
<dbReference type="Proteomes" id="UP000464178">
    <property type="component" value="Chromosome"/>
</dbReference>
<sequence length="439" mass="47250">MTERARRTRPYLALFLLWALYFHPLILHPAQTLRAIDLDQLTGPLAEALTRVVPESVAGAALSWVVTLHVLVAGQFAYCYARSRALNEVGSVVAAVGFMLSSKWMTHLLLAGHTVTAGLAWLPLVLLFVERATDRRSMWSTLCATAAFALLALETHPQWTLYAGAFAVAWTFPRERGRIAWWLLCCAGAVGAGVALSTLQLVPTMGAGPWAAQNVDLEASGALNIGLPTALALLGPSVSYSPPYSWELQGVFGVYWLAAAIAAPLVAGKVARGQFGVLCGLVAFALGGAVLVDWLPGFNLFRVPTRMLLIASFPLAFLAGTTTHALTQSAWSLETRSALARGFRRVVIFVGLPAIVGMWFADGHVWWAFVAYWTAAVLALPLFLRVLQNQTVRNRARTGLWIVILLADLITPIAVLPAVKPQAEPPPAPASPAPLNVRP</sequence>
<feature type="transmembrane region" description="Helical" evidence="1">
    <location>
        <begin position="108"/>
        <end position="129"/>
    </location>
</feature>
<evidence type="ECO:0008006" key="4">
    <source>
        <dbReference type="Google" id="ProtNLM"/>
    </source>
</evidence>
<feature type="transmembrane region" description="Helical" evidence="1">
    <location>
        <begin position="248"/>
        <end position="268"/>
    </location>
</feature>
<keyword evidence="1" id="KW-1133">Transmembrane helix</keyword>
<protein>
    <recommendedName>
        <fullName evidence="4">Glycosyltransferase RgtA/B/C/D-like domain-containing protein</fullName>
    </recommendedName>
</protein>
<keyword evidence="3" id="KW-1185">Reference proteome</keyword>